<proteinExistence type="predicted"/>
<name>A0A3S5CNM0_9PLAT</name>
<evidence type="ECO:0000313" key="2">
    <source>
        <dbReference type="Proteomes" id="UP000784294"/>
    </source>
</evidence>
<dbReference type="Proteomes" id="UP000784294">
    <property type="component" value="Unassembled WGS sequence"/>
</dbReference>
<evidence type="ECO:0000313" key="1">
    <source>
        <dbReference type="EMBL" id="VEL23675.1"/>
    </source>
</evidence>
<gene>
    <name evidence="1" type="ORF">PXEA_LOCUS17115</name>
</gene>
<protein>
    <submittedName>
        <fullName evidence="1">Uncharacterized protein</fullName>
    </submittedName>
</protein>
<dbReference type="AlphaFoldDB" id="A0A3S5CNM0"/>
<sequence>MIDSVQRAQHANHHPDSNLEVVKRFCYLLGKSKESFELLKSDLLTKRLRFQARCIIVNLLSKHDALAWTLDLKDTIVQLRHVLLQHGSGTSKTFLSISPWDKILIEAESFCRAVGPIRWHFSTSPLAHTLDSPRELCDWIAYPDFKPKGPLHVVRAIIVGANKNQVLSYSYVLTSGNIYF</sequence>
<comment type="caution">
    <text evidence="1">The sequence shown here is derived from an EMBL/GenBank/DDBJ whole genome shotgun (WGS) entry which is preliminary data.</text>
</comment>
<organism evidence="1 2">
    <name type="scientific">Protopolystoma xenopodis</name>
    <dbReference type="NCBI Taxonomy" id="117903"/>
    <lineage>
        <taxon>Eukaryota</taxon>
        <taxon>Metazoa</taxon>
        <taxon>Spiralia</taxon>
        <taxon>Lophotrochozoa</taxon>
        <taxon>Platyhelminthes</taxon>
        <taxon>Monogenea</taxon>
        <taxon>Polyopisthocotylea</taxon>
        <taxon>Polystomatidea</taxon>
        <taxon>Polystomatidae</taxon>
        <taxon>Protopolystoma</taxon>
    </lineage>
</organism>
<keyword evidence="2" id="KW-1185">Reference proteome</keyword>
<accession>A0A3S5CNM0</accession>
<reference evidence="1" key="1">
    <citation type="submission" date="2018-11" db="EMBL/GenBank/DDBJ databases">
        <authorList>
            <consortium name="Pathogen Informatics"/>
        </authorList>
    </citation>
    <scope>NUCLEOTIDE SEQUENCE</scope>
</reference>
<dbReference type="EMBL" id="CAAALY010063235">
    <property type="protein sequence ID" value="VEL23675.1"/>
    <property type="molecule type" value="Genomic_DNA"/>
</dbReference>